<organism evidence="1 2">
    <name type="scientific">Helianthus annuus</name>
    <name type="common">Common sunflower</name>
    <dbReference type="NCBI Taxonomy" id="4232"/>
    <lineage>
        <taxon>Eukaryota</taxon>
        <taxon>Viridiplantae</taxon>
        <taxon>Streptophyta</taxon>
        <taxon>Embryophyta</taxon>
        <taxon>Tracheophyta</taxon>
        <taxon>Spermatophyta</taxon>
        <taxon>Magnoliopsida</taxon>
        <taxon>eudicotyledons</taxon>
        <taxon>Gunneridae</taxon>
        <taxon>Pentapetalae</taxon>
        <taxon>asterids</taxon>
        <taxon>campanulids</taxon>
        <taxon>Asterales</taxon>
        <taxon>Asteraceae</taxon>
        <taxon>Asteroideae</taxon>
        <taxon>Heliantheae alliance</taxon>
        <taxon>Heliantheae</taxon>
        <taxon>Helianthus</taxon>
    </lineage>
</organism>
<gene>
    <name evidence="1" type="ORF">HanXRQr2_Chr11g0502491</name>
</gene>
<dbReference type="AlphaFoldDB" id="A0A9K3HRL2"/>
<dbReference type="Gramene" id="mRNA:HanXRQr2_Chr11g0502491">
    <property type="protein sequence ID" value="mRNA:HanXRQr2_Chr11g0502491"/>
    <property type="gene ID" value="HanXRQr2_Chr11g0502491"/>
</dbReference>
<protein>
    <submittedName>
        <fullName evidence="1">Uncharacterized protein</fullName>
    </submittedName>
</protein>
<reference evidence="1" key="1">
    <citation type="journal article" date="2017" name="Nature">
        <title>The sunflower genome provides insights into oil metabolism, flowering and Asterid evolution.</title>
        <authorList>
            <person name="Badouin H."/>
            <person name="Gouzy J."/>
            <person name="Grassa C.J."/>
            <person name="Murat F."/>
            <person name="Staton S.E."/>
            <person name="Cottret L."/>
            <person name="Lelandais-Briere C."/>
            <person name="Owens G.L."/>
            <person name="Carrere S."/>
            <person name="Mayjonade B."/>
            <person name="Legrand L."/>
            <person name="Gill N."/>
            <person name="Kane N.C."/>
            <person name="Bowers J.E."/>
            <person name="Hubner S."/>
            <person name="Bellec A."/>
            <person name="Berard A."/>
            <person name="Berges H."/>
            <person name="Blanchet N."/>
            <person name="Boniface M.C."/>
            <person name="Brunel D."/>
            <person name="Catrice O."/>
            <person name="Chaidir N."/>
            <person name="Claudel C."/>
            <person name="Donnadieu C."/>
            <person name="Faraut T."/>
            <person name="Fievet G."/>
            <person name="Helmstetter N."/>
            <person name="King M."/>
            <person name="Knapp S.J."/>
            <person name="Lai Z."/>
            <person name="Le Paslier M.C."/>
            <person name="Lippi Y."/>
            <person name="Lorenzon L."/>
            <person name="Mandel J.R."/>
            <person name="Marage G."/>
            <person name="Marchand G."/>
            <person name="Marquand E."/>
            <person name="Bret-Mestries E."/>
            <person name="Morien E."/>
            <person name="Nambeesan S."/>
            <person name="Nguyen T."/>
            <person name="Pegot-Espagnet P."/>
            <person name="Pouilly N."/>
            <person name="Raftis F."/>
            <person name="Sallet E."/>
            <person name="Schiex T."/>
            <person name="Thomas J."/>
            <person name="Vandecasteele C."/>
            <person name="Vares D."/>
            <person name="Vear F."/>
            <person name="Vautrin S."/>
            <person name="Crespi M."/>
            <person name="Mangin B."/>
            <person name="Burke J.M."/>
            <person name="Salse J."/>
            <person name="Munos S."/>
            <person name="Vincourt P."/>
            <person name="Rieseberg L.H."/>
            <person name="Langlade N.B."/>
        </authorList>
    </citation>
    <scope>NUCLEOTIDE SEQUENCE</scope>
    <source>
        <tissue evidence="1">Leaves</tissue>
    </source>
</reference>
<dbReference type="Proteomes" id="UP000215914">
    <property type="component" value="Unassembled WGS sequence"/>
</dbReference>
<accession>A0A9K3HRL2</accession>
<keyword evidence="2" id="KW-1185">Reference proteome</keyword>
<evidence type="ECO:0000313" key="1">
    <source>
        <dbReference type="EMBL" id="KAF5782971.1"/>
    </source>
</evidence>
<evidence type="ECO:0000313" key="2">
    <source>
        <dbReference type="Proteomes" id="UP000215914"/>
    </source>
</evidence>
<proteinExistence type="predicted"/>
<name>A0A9K3HRL2_HELAN</name>
<sequence length="46" mass="5423">MFTWKFRKDLFGENRFLRMGPFFLNAMERSGFKQTTTGNLCINGVD</sequence>
<dbReference type="EMBL" id="MNCJ02000326">
    <property type="protein sequence ID" value="KAF5782971.1"/>
    <property type="molecule type" value="Genomic_DNA"/>
</dbReference>
<reference evidence="1" key="2">
    <citation type="submission" date="2020-06" db="EMBL/GenBank/DDBJ databases">
        <title>Helianthus annuus Genome sequencing and assembly Release 2.</title>
        <authorList>
            <person name="Gouzy J."/>
            <person name="Langlade N."/>
            <person name="Munos S."/>
        </authorList>
    </citation>
    <scope>NUCLEOTIDE SEQUENCE</scope>
    <source>
        <tissue evidence="1">Leaves</tissue>
    </source>
</reference>
<comment type="caution">
    <text evidence="1">The sequence shown here is derived from an EMBL/GenBank/DDBJ whole genome shotgun (WGS) entry which is preliminary data.</text>
</comment>